<dbReference type="Pfam" id="PF01210">
    <property type="entry name" value="NAD_Gly3P_dh_N"/>
    <property type="match status" value="1"/>
</dbReference>
<dbReference type="SUPFAM" id="SSF51735">
    <property type="entry name" value="NAD(P)-binding Rossmann-fold domains"/>
    <property type="match status" value="1"/>
</dbReference>
<feature type="binding site" evidence="14">
    <location>
        <position position="143"/>
    </location>
    <ligand>
        <name>sn-glycerol 3-phosphate</name>
        <dbReference type="ChEBI" id="CHEBI:57597"/>
    </ligand>
</feature>
<evidence type="ECO:0000256" key="16">
    <source>
        <dbReference type="PIRSR" id="PIRSR000114-2"/>
    </source>
</evidence>
<feature type="binding site" evidence="14">
    <location>
        <position position="260"/>
    </location>
    <ligand>
        <name>sn-glycerol 3-phosphate</name>
        <dbReference type="ChEBI" id="CHEBI:57597"/>
    </ligand>
</feature>
<evidence type="ECO:0000256" key="10">
    <source>
        <dbReference type="ARBA" id="ARBA00052716"/>
    </source>
</evidence>
<dbReference type="PROSITE" id="PS00957">
    <property type="entry name" value="NAD_G3PDH"/>
    <property type="match status" value="1"/>
</dbReference>
<feature type="binding site" evidence="16">
    <location>
        <begin position="260"/>
        <end position="261"/>
    </location>
    <ligand>
        <name>substrate</name>
    </ligand>
</feature>
<evidence type="ECO:0000256" key="4">
    <source>
        <dbReference type="ARBA" id="ARBA00022857"/>
    </source>
</evidence>
<evidence type="ECO:0000256" key="8">
    <source>
        <dbReference type="ARBA" id="ARBA00023209"/>
    </source>
</evidence>
<dbReference type="InterPro" id="IPR008927">
    <property type="entry name" value="6-PGluconate_DH-like_C_sf"/>
</dbReference>
<dbReference type="InterPro" id="IPR011128">
    <property type="entry name" value="G3P_DH_NAD-dep_N"/>
</dbReference>
<keyword evidence="3 14" id="KW-0547">Nucleotide-binding</keyword>
<feature type="binding site" evidence="14">
    <location>
        <position position="44"/>
    </location>
    <ligand>
        <name>NADPH</name>
        <dbReference type="ChEBI" id="CHEBI:57783"/>
    </ligand>
</feature>
<feature type="binding site" evidence="14">
    <location>
        <position position="23"/>
    </location>
    <ligand>
        <name>NADPH</name>
        <dbReference type="ChEBI" id="CHEBI:57783"/>
    </ligand>
</feature>
<dbReference type="Gene3D" id="1.10.1040.10">
    <property type="entry name" value="N-(1-d-carboxylethyl)-l-norvaline Dehydrogenase, domain 2"/>
    <property type="match status" value="1"/>
</dbReference>
<feature type="binding site" evidence="14">
    <location>
        <position position="43"/>
    </location>
    <ligand>
        <name>NADPH</name>
        <dbReference type="ChEBI" id="CHEBI:57783"/>
    </ligand>
</feature>
<dbReference type="InterPro" id="IPR013328">
    <property type="entry name" value="6PGD_dom2"/>
</dbReference>
<feature type="domain" description="Glycerol-3-phosphate dehydrogenase NAD-dependent N-terminal" evidence="19">
    <location>
        <begin position="16"/>
        <end position="164"/>
    </location>
</feature>
<keyword evidence="5 14" id="KW-0560">Oxidoreductase</keyword>
<dbReference type="GO" id="GO:0141152">
    <property type="term" value="F:glycerol-3-phosphate dehydrogenase (NAD+) activity"/>
    <property type="evidence" value="ECO:0007669"/>
    <property type="project" value="RHEA"/>
</dbReference>
<dbReference type="SUPFAM" id="SSF48179">
    <property type="entry name" value="6-phosphogluconate dehydrogenase C-terminal domain-like"/>
    <property type="match status" value="1"/>
</dbReference>
<feature type="binding site" evidence="14">
    <location>
        <position position="145"/>
    </location>
    <ligand>
        <name>NADPH</name>
        <dbReference type="ChEBI" id="CHEBI:57783"/>
    </ligand>
</feature>
<dbReference type="GO" id="GO:0046167">
    <property type="term" value="P:glycerol-3-phosphate biosynthetic process"/>
    <property type="evidence" value="ECO:0007669"/>
    <property type="project" value="UniProtKB-UniRule"/>
</dbReference>
<feature type="binding site" evidence="14">
    <location>
        <position position="141"/>
    </location>
    <ligand>
        <name>sn-glycerol 3-phosphate</name>
        <dbReference type="ChEBI" id="CHEBI:57597"/>
    </ligand>
</feature>
<dbReference type="Proteomes" id="UP000001494">
    <property type="component" value="Chromosome"/>
</dbReference>
<feature type="binding site" evidence="14">
    <location>
        <position position="259"/>
    </location>
    <ligand>
        <name>sn-glycerol 3-phosphate</name>
        <dbReference type="ChEBI" id="CHEBI:57597"/>
    </ligand>
</feature>
<dbReference type="PIRSF" id="PIRSF000114">
    <property type="entry name" value="Glycerol-3-P_dh"/>
    <property type="match status" value="1"/>
</dbReference>
<feature type="binding site" evidence="14">
    <location>
        <position position="261"/>
    </location>
    <ligand>
        <name>sn-glycerol 3-phosphate</name>
        <dbReference type="ChEBI" id="CHEBI:57597"/>
    </ligand>
</feature>
<dbReference type="PRINTS" id="PR00077">
    <property type="entry name" value="GPDHDRGNASE"/>
</dbReference>
<evidence type="ECO:0000313" key="21">
    <source>
        <dbReference type="EMBL" id="AEH63090.1"/>
    </source>
</evidence>
<protein>
    <recommendedName>
        <fullName evidence="12 14">Glycerol-3-phosphate dehydrogenase [NAD(P)+]</fullName>
        <ecNumber evidence="11 14">1.1.1.94</ecNumber>
    </recommendedName>
    <alternativeName>
        <fullName evidence="14">NAD(P)(+)-dependent glycerol-3-phosphate dehydrogenase</fullName>
    </alternativeName>
    <alternativeName>
        <fullName evidence="13 14">NAD(P)H-dependent dihydroxyacetone-phosphate reductase</fullName>
    </alternativeName>
</protein>
<feature type="binding site" evidence="14">
    <location>
        <position position="249"/>
    </location>
    <ligand>
        <name>sn-glycerol 3-phosphate</name>
        <dbReference type="ChEBI" id="CHEBI:57597"/>
    </ligand>
</feature>
<dbReference type="UniPathway" id="UPA00940"/>
<comment type="caution">
    <text evidence="14">Lacks conserved residue(s) required for the propagation of feature annotation.</text>
</comment>
<dbReference type="PANTHER" id="PTHR11728">
    <property type="entry name" value="GLYCEROL-3-PHOSPHATE DEHYDROGENASE"/>
    <property type="match status" value="1"/>
</dbReference>
<dbReference type="PANTHER" id="PTHR11728:SF1">
    <property type="entry name" value="GLYCEROL-3-PHOSPHATE DEHYDROGENASE [NAD(+)] 2, CHLOROPLASTIC"/>
    <property type="match status" value="1"/>
</dbReference>
<feature type="active site" description="Proton acceptor" evidence="14 15">
    <location>
        <position position="196"/>
    </location>
</feature>
<dbReference type="GO" id="GO:0008654">
    <property type="term" value="P:phospholipid biosynthetic process"/>
    <property type="evidence" value="ECO:0007669"/>
    <property type="project" value="UniProtKB-KW"/>
</dbReference>
<comment type="catalytic activity">
    <reaction evidence="10">
        <text>sn-glycerol 3-phosphate + NADP(+) = dihydroxyacetone phosphate + NADPH + H(+)</text>
        <dbReference type="Rhea" id="RHEA:11096"/>
        <dbReference type="ChEBI" id="CHEBI:15378"/>
        <dbReference type="ChEBI" id="CHEBI:57597"/>
        <dbReference type="ChEBI" id="CHEBI:57642"/>
        <dbReference type="ChEBI" id="CHEBI:57783"/>
        <dbReference type="ChEBI" id="CHEBI:58349"/>
        <dbReference type="EC" id="1.1.1.94"/>
    </reaction>
    <physiologicalReaction direction="right-to-left" evidence="10">
        <dbReference type="Rhea" id="RHEA:11098"/>
    </physiologicalReaction>
</comment>
<feature type="binding site" evidence="16">
    <location>
        <position position="113"/>
    </location>
    <ligand>
        <name>substrate</name>
    </ligand>
</feature>
<comment type="pathway">
    <text evidence="14">Membrane lipid metabolism; glycerophospholipid metabolism.</text>
</comment>
<proteinExistence type="inferred from homology"/>
<evidence type="ECO:0000256" key="14">
    <source>
        <dbReference type="HAMAP-Rule" id="MF_00394"/>
    </source>
</evidence>
<feature type="binding site" evidence="14">
    <location>
        <position position="196"/>
    </location>
    <ligand>
        <name>sn-glycerol 3-phosphate</name>
        <dbReference type="ChEBI" id="CHEBI:57597"/>
    </ligand>
</feature>
<evidence type="ECO:0000256" key="1">
    <source>
        <dbReference type="ARBA" id="ARBA00011009"/>
    </source>
</evidence>
<comment type="catalytic activity">
    <reaction evidence="14">
        <text>sn-glycerol 3-phosphate + NAD(+) = dihydroxyacetone phosphate + NADH + H(+)</text>
        <dbReference type="Rhea" id="RHEA:11092"/>
        <dbReference type="ChEBI" id="CHEBI:15378"/>
        <dbReference type="ChEBI" id="CHEBI:57540"/>
        <dbReference type="ChEBI" id="CHEBI:57597"/>
        <dbReference type="ChEBI" id="CHEBI:57642"/>
        <dbReference type="ChEBI" id="CHEBI:57945"/>
        <dbReference type="EC" id="1.1.1.94"/>
    </reaction>
</comment>
<dbReference type="NCBIfam" id="NF000940">
    <property type="entry name" value="PRK00094.1-2"/>
    <property type="match status" value="1"/>
</dbReference>
<dbReference type="GO" id="GO:0046168">
    <property type="term" value="P:glycerol-3-phosphate catabolic process"/>
    <property type="evidence" value="ECO:0007669"/>
    <property type="project" value="InterPro"/>
</dbReference>
<evidence type="ECO:0000256" key="9">
    <source>
        <dbReference type="ARBA" id="ARBA00023264"/>
    </source>
</evidence>
<feature type="binding site" evidence="17">
    <location>
        <position position="145"/>
    </location>
    <ligand>
        <name>NAD(+)</name>
        <dbReference type="ChEBI" id="CHEBI:57540"/>
    </ligand>
</feature>
<feature type="binding site" evidence="14">
    <location>
        <position position="113"/>
    </location>
    <ligand>
        <name>sn-glycerol 3-phosphate</name>
        <dbReference type="ChEBI" id="CHEBI:57597"/>
    </ligand>
</feature>
<dbReference type="EC" id="1.1.1.94" evidence="11 14"/>
<keyword evidence="2 14" id="KW-0444">Lipid biosynthesis</keyword>
<sequence length="340" mass="36345">MPVLEEKKTADHFHHIGVLGAGSWGTALAAVASYKGAVTLWGRKREIIDAINQRHINPDYLPDIIIPRTIHATDELNDLSSASALLVAIPAQKMRSVLRQIPNDSRPLILCAKGIEAESGLLMSQLAADIFPHRPIAVLSGPTFASEVARHLPTAVTLAAKEKDIRAALMQRLAIPTFRPYASSDVIGADVGGAVKNVLAIACGVVAGAKLGNNARAAVISRGFAEMNRFGIALGAKEETLTGLSGLGDLVLTCSSELSRNFTFGKKLGEGYSYEEQQKKRAVTTEGVFTAPVLQRVANKLKVEMPLVSAICDLIEGESVNSVLERLLSRPLKGEYSFSV</sequence>
<keyword evidence="9 14" id="KW-1208">Phospholipid metabolism</keyword>
<keyword evidence="4 14" id="KW-0521">NADP</keyword>
<evidence type="ECO:0000256" key="13">
    <source>
        <dbReference type="ARBA" id="ARBA00080511"/>
    </source>
</evidence>
<dbReference type="GO" id="GO:0051287">
    <property type="term" value="F:NAD binding"/>
    <property type="evidence" value="ECO:0007669"/>
    <property type="project" value="InterPro"/>
</dbReference>
<dbReference type="HOGENOM" id="CLU_033449_0_2_5"/>
<dbReference type="NCBIfam" id="NF000942">
    <property type="entry name" value="PRK00094.1-4"/>
    <property type="match status" value="1"/>
</dbReference>
<dbReference type="GO" id="GO:0141153">
    <property type="term" value="F:glycerol-3-phosphate dehydrogenase (NADP+) activity"/>
    <property type="evidence" value="ECO:0007669"/>
    <property type="project" value="RHEA"/>
</dbReference>
<keyword evidence="8 14" id="KW-0594">Phospholipid biosynthesis</keyword>
<evidence type="ECO:0000256" key="18">
    <source>
        <dbReference type="RuleBase" id="RU000437"/>
    </source>
</evidence>
<evidence type="ECO:0000256" key="3">
    <source>
        <dbReference type="ARBA" id="ARBA00022741"/>
    </source>
</evidence>
<dbReference type="Pfam" id="PF07479">
    <property type="entry name" value="NAD_Gly3P_dh_C"/>
    <property type="match status" value="1"/>
</dbReference>
<feature type="domain" description="Glycerol-3-phosphate dehydrogenase NAD-dependent C-terminal" evidence="20">
    <location>
        <begin position="185"/>
        <end position="318"/>
    </location>
</feature>
<reference evidence="21 22" key="1">
    <citation type="journal article" date="2011" name="J. Bacteriol.">
        <title>Genome sequence of the ethanol-producing Zymomonas mobilis subsp. mobilis lectotype strain ATCC 10988.</title>
        <authorList>
            <person name="Pappas K.M."/>
            <person name="Kouvelis V.N."/>
            <person name="Saunders E."/>
            <person name="Brettin T.S."/>
            <person name="Bruce D."/>
            <person name="Detter C."/>
            <person name="Balakireva M."/>
            <person name="Han C.S."/>
            <person name="Savvakis G."/>
            <person name="Kyrpides N.C."/>
            <person name="Typas M.A."/>
        </authorList>
    </citation>
    <scope>NUCLEOTIDE SEQUENCE [LARGE SCALE GENOMIC DNA]</scope>
    <source>
        <strain evidence="22">ATCC 10988 / DSM 424 / CCUG 17860 / LMG 404 / NCIMB 8938 / NRRL B-806 / ZM1</strain>
    </source>
</reference>
<dbReference type="Gene3D" id="3.40.50.720">
    <property type="entry name" value="NAD(P)-binding Rossmann-like Domain"/>
    <property type="match status" value="1"/>
</dbReference>
<evidence type="ECO:0000256" key="15">
    <source>
        <dbReference type="PIRSR" id="PIRSR000114-1"/>
    </source>
</evidence>
<dbReference type="InterPro" id="IPR006109">
    <property type="entry name" value="G3P_DH_NAD-dep_C"/>
</dbReference>
<dbReference type="InterPro" id="IPR036291">
    <property type="entry name" value="NAD(P)-bd_dom_sf"/>
</dbReference>
<dbReference type="InterPro" id="IPR006168">
    <property type="entry name" value="G3P_DH_NAD-dep"/>
</dbReference>
<evidence type="ECO:0000256" key="5">
    <source>
        <dbReference type="ARBA" id="ARBA00023002"/>
    </source>
</evidence>
<dbReference type="EMBL" id="CP002850">
    <property type="protein sequence ID" value="AEH63090.1"/>
    <property type="molecule type" value="Genomic_DNA"/>
</dbReference>
<dbReference type="OrthoDB" id="9812273at2"/>
<evidence type="ECO:0000256" key="7">
    <source>
        <dbReference type="ARBA" id="ARBA00023098"/>
    </source>
</evidence>
<dbReference type="eggNOG" id="COG0240">
    <property type="taxonomic scope" value="Bacteria"/>
</dbReference>
<keyword evidence="6 14" id="KW-0520">NAD</keyword>
<evidence type="ECO:0000256" key="17">
    <source>
        <dbReference type="PIRSR" id="PIRSR000114-3"/>
    </source>
</evidence>
<evidence type="ECO:0000259" key="20">
    <source>
        <dbReference type="Pfam" id="PF07479"/>
    </source>
</evidence>
<dbReference type="FunFam" id="1.10.1040.10:FF:000001">
    <property type="entry name" value="Glycerol-3-phosphate dehydrogenase [NAD(P)+]"/>
    <property type="match status" value="1"/>
</dbReference>
<evidence type="ECO:0000313" key="22">
    <source>
        <dbReference type="Proteomes" id="UP000001494"/>
    </source>
</evidence>
<dbReference type="GO" id="GO:0005829">
    <property type="term" value="C:cytosol"/>
    <property type="evidence" value="ECO:0007669"/>
    <property type="project" value="TreeGrafter"/>
</dbReference>
<feature type="binding site" evidence="14">
    <location>
        <position position="113"/>
    </location>
    <ligand>
        <name>NADPH</name>
        <dbReference type="ChEBI" id="CHEBI:57783"/>
    </ligand>
</feature>
<dbReference type="RefSeq" id="WP_014500965.1">
    <property type="nucleotide sequence ID" value="NC_017262.1"/>
</dbReference>
<comment type="subcellular location">
    <subcellularLocation>
        <location evidence="14">Cytoplasm</location>
    </subcellularLocation>
</comment>
<feature type="binding site" evidence="14">
    <location>
        <position position="24"/>
    </location>
    <ligand>
        <name>NADPH</name>
        <dbReference type="ChEBI" id="CHEBI:57783"/>
    </ligand>
</feature>
<dbReference type="AlphaFoldDB" id="A0A0H3FZ40"/>
<evidence type="ECO:0000256" key="2">
    <source>
        <dbReference type="ARBA" id="ARBA00022516"/>
    </source>
</evidence>
<feature type="binding site" evidence="17">
    <location>
        <position position="260"/>
    </location>
    <ligand>
        <name>NAD(+)</name>
        <dbReference type="ChEBI" id="CHEBI:57540"/>
    </ligand>
</feature>
<accession>A0A0H3FZ40</accession>
<evidence type="ECO:0000259" key="19">
    <source>
        <dbReference type="Pfam" id="PF01210"/>
    </source>
</evidence>
<evidence type="ECO:0000256" key="6">
    <source>
        <dbReference type="ARBA" id="ARBA00023027"/>
    </source>
</evidence>
<feature type="binding site" evidence="14">
    <location>
        <position position="60"/>
    </location>
    <ligand>
        <name>NADPH</name>
        <dbReference type="ChEBI" id="CHEBI:57783"/>
    </ligand>
</feature>
<comment type="similarity">
    <text evidence="1 14 18">Belongs to the NAD-dependent glycerol-3-phosphate dehydrogenase family.</text>
</comment>
<keyword evidence="7 14" id="KW-0443">Lipid metabolism</keyword>
<name>A0A0H3FZ40_ZYMMA</name>
<feature type="binding site" evidence="17">
    <location>
        <begin position="20"/>
        <end position="25"/>
    </location>
    <ligand>
        <name>NAD(+)</name>
        <dbReference type="ChEBI" id="CHEBI:57540"/>
    </ligand>
</feature>
<feature type="binding site" evidence="14">
    <location>
        <position position="260"/>
    </location>
    <ligand>
        <name>NADPH</name>
        <dbReference type="ChEBI" id="CHEBI:57783"/>
    </ligand>
</feature>
<dbReference type="FunFam" id="3.40.50.720:FF:000019">
    <property type="entry name" value="Glycerol-3-phosphate dehydrogenase [NAD(P)+]"/>
    <property type="match status" value="1"/>
</dbReference>
<organism evidence="21 22">
    <name type="scientific">Zymomonas mobilis subsp. mobilis (strain ATCC 10988 / DSM 424 / LMG 404 / NCIMB 8938 / NRRL B-806 / ZM1)</name>
    <dbReference type="NCBI Taxonomy" id="555217"/>
    <lineage>
        <taxon>Bacteria</taxon>
        <taxon>Pseudomonadati</taxon>
        <taxon>Pseudomonadota</taxon>
        <taxon>Alphaproteobacteria</taxon>
        <taxon>Sphingomonadales</taxon>
        <taxon>Zymomonadaceae</taxon>
        <taxon>Zymomonas</taxon>
    </lineage>
</organism>
<evidence type="ECO:0000256" key="12">
    <source>
        <dbReference type="ARBA" id="ARBA00069372"/>
    </source>
</evidence>
<feature type="binding site" evidence="14">
    <location>
        <position position="286"/>
    </location>
    <ligand>
        <name>NADPH</name>
        <dbReference type="ChEBI" id="CHEBI:57783"/>
    </ligand>
</feature>
<dbReference type="GO" id="GO:0006650">
    <property type="term" value="P:glycerophospholipid metabolic process"/>
    <property type="evidence" value="ECO:0007669"/>
    <property type="project" value="UniProtKB-UniRule"/>
</dbReference>
<dbReference type="HAMAP" id="MF_00394">
    <property type="entry name" value="NAD_Glyc3P_dehydrog"/>
    <property type="match status" value="1"/>
</dbReference>
<evidence type="ECO:0000256" key="11">
    <source>
        <dbReference type="ARBA" id="ARBA00066687"/>
    </source>
</evidence>
<dbReference type="KEGG" id="zmm:Zmob_1264"/>
<gene>
    <name evidence="14" type="primary">gpsA</name>
    <name evidence="21" type="ordered locus">Zmob_1264</name>
</gene>
<comment type="function">
    <text evidence="14">Catalyzes the reduction of the glycolytic intermediate dihydroxyacetone phosphate (DHAP) to sn-glycerol 3-phosphate (G3P), the key precursor for phospholipid synthesis.</text>
</comment>
<keyword evidence="14" id="KW-0963">Cytoplasm</keyword>
<dbReference type="GO" id="GO:0005975">
    <property type="term" value="P:carbohydrate metabolic process"/>
    <property type="evidence" value="ECO:0007669"/>
    <property type="project" value="InterPro"/>
</dbReference>